<dbReference type="RefSeq" id="XP_069231988.1">
    <property type="nucleotide sequence ID" value="XM_069371070.1"/>
</dbReference>
<keyword evidence="2" id="KW-1133">Transmembrane helix</keyword>
<dbReference type="InterPro" id="IPR021047">
    <property type="entry name" value="Mannosyltransferase_CMT1"/>
</dbReference>
<dbReference type="GeneID" id="96003908"/>
<keyword evidence="2" id="KW-0812">Transmembrane</keyword>
<evidence type="ECO:0000313" key="3">
    <source>
        <dbReference type="EMBL" id="KAL1588883.1"/>
    </source>
</evidence>
<comment type="caution">
    <text evidence="3">The sequence shown here is derived from an EMBL/GenBank/DDBJ whole genome shotgun (WGS) entry which is preliminary data.</text>
</comment>
<feature type="region of interest" description="Disordered" evidence="1">
    <location>
        <begin position="1"/>
        <end position="38"/>
    </location>
</feature>
<gene>
    <name evidence="3" type="ORF">WHR41_02464</name>
</gene>
<keyword evidence="2" id="KW-0472">Membrane</keyword>
<name>A0AB34KVT5_9PEZI</name>
<dbReference type="AlphaFoldDB" id="A0AB34KVT5"/>
<accession>A0AB34KVT5</accession>
<feature type="compositionally biased region" description="Basic and acidic residues" evidence="1">
    <location>
        <begin position="1"/>
        <end position="13"/>
    </location>
</feature>
<evidence type="ECO:0000256" key="1">
    <source>
        <dbReference type="SAM" id="MobiDB-lite"/>
    </source>
</evidence>
<proteinExistence type="predicted"/>
<feature type="transmembrane region" description="Helical" evidence="2">
    <location>
        <begin position="89"/>
        <end position="113"/>
    </location>
</feature>
<reference evidence="3 4" key="1">
    <citation type="journal article" date="2020" name="Microbiol. Resour. Announc.">
        <title>Draft Genome Sequence of a Cladosporium Species Isolated from the Mesophotic Ascidian Didemnum maculosum.</title>
        <authorList>
            <person name="Gioti A."/>
            <person name="Siaperas R."/>
            <person name="Nikolaivits E."/>
            <person name="Le Goff G."/>
            <person name="Ouazzani J."/>
            <person name="Kotoulas G."/>
            <person name="Topakas E."/>
        </authorList>
    </citation>
    <scope>NUCLEOTIDE SEQUENCE [LARGE SCALE GENOMIC DNA]</scope>
    <source>
        <strain evidence="3 4">TM138-S3</strain>
    </source>
</reference>
<dbReference type="Pfam" id="PF11735">
    <property type="entry name" value="CAP59_mtransfer"/>
    <property type="match status" value="1"/>
</dbReference>
<dbReference type="PANTHER" id="PTHR34144:SF8">
    <property type="entry name" value="GLYCOSYLTRANSFERASE FAMILY 69 PROTEIN"/>
    <property type="match status" value="1"/>
</dbReference>
<dbReference type="PANTHER" id="PTHR34144">
    <property type="entry name" value="CHROMOSOME 8, WHOLE GENOME SHOTGUN SEQUENCE"/>
    <property type="match status" value="1"/>
</dbReference>
<evidence type="ECO:0008006" key="5">
    <source>
        <dbReference type="Google" id="ProtNLM"/>
    </source>
</evidence>
<evidence type="ECO:0000256" key="2">
    <source>
        <dbReference type="SAM" id="Phobius"/>
    </source>
</evidence>
<sequence>MAQSRDHLERESLYRASFEDDTQYADDEGSEYELGGVENPKASPYLRLARLPSWTPRWNMRTRRRSGGSRLSLASFSLLATRRRRSSPLCVAQLITLFFYFVFTLVTLCGVLFPSYSHPPPHYVHLSQRIQALGPAGRGNIHNEKVFIAASIYDNHGHLLGGEWGERLLQLIEIVGPENVFLSIYQNDVDEGARLAMDTYAHKVSCEKSIVHEKLDLAPLPHVTTPSGTSRLKRIAFLAEVRNRALHPLTDPQSPASRIHFDKVLYLNDVFFEPADAANLLFSTNLDERSGRTNYRAACAVDFINPFKFYDTFATRDTEGYQMGVPFFPWFAAAGNATSRHDTLAQRDAVRVKSCWGGIVAFEARWFQPHMQIAEASLPAKPAANTSALRFRAEPDTYWDSSECCLIHADLAELTGQPKPGIYMNPYVRVAYSPLTLRWLPFTRRFERLYPWVQHAVSRLAGLPRFNPRRLQRPGERVVDKVWVWDEASRRVLAQGGRRLDRSGLNGTWAQVVRTATAGGFCGLRSLLYIDEGPEEGGREWAFEDVP</sequence>
<organism evidence="3 4">
    <name type="scientific">Cladosporium halotolerans</name>
    <dbReference type="NCBI Taxonomy" id="1052096"/>
    <lineage>
        <taxon>Eukaryota</taxon>
        <taxon>Fungi</taxon>
        <taxon>Dikarya</taxon>
        <taxon>Ascomycota</taxon>
        <taxon>Pezizomycotina</taxon>
        <taxon>Dothideomycetes</taxon>
        <taxon>Dothideomycetidae</taxon>
        <taxon>Cladosporiales</taxon>
        <taxon>Cladosporiaceae</taxon>
        <taxon>Cladosporium</taxon>
    </lineage>
</organism>
<protein>
    <recommendedName>
        <fullName evidence="5">Glycosyltransferase family 69 protein</fullName>
    </recommendedName>
</protein>
<dbReference type="Proteomes" id="UP000803884">
    <property type="component" value="Unassembled WGS sequence"/>
</dbReference>
<feature type="compositionally biased region" description="Acidic residues" evidence="1">
    <location>
        <begin position="19"/>
        <end position="31"/>
    </location>
</feature>
<keyword evidence="4" id="KW-1185">Reference proteome</keyword>
<dbReference type="EMBL" id="JAAQHG020000006">
    <property type="protein sequence ID" value="KAL1588883.1"/>
    <property type="molecule type" value="Genomic_DNA"/>
</dbReference>
<evidence type="ECO:0000313" key="4">
    <source>
        <dbReference type="Proteomes" id="UP000803884"/>
    </source>
</evidence>